<name>A0ABY7NN87_9SPHN</name>
<evidence type="ECO:0000256" key="4">
    <source>
        <dbReference type="ARBA" id="ARBA00022989"/>
    </source>
</evidence>
<feature type="transmembrane region" description="Helical" evidence="6">
    <location>
        <begin position="250"/>
        <end position="271"/>
    </location>
</feature>
<evidence type="ECO:0000256" key="5">
    <source>
        <dbReference type="ARBA" id="ARBA00023136"/>
    </source>
</evidence>
<feature type="transmembrane region" description="Helical" evidence="6">
    <location>
        <begin position="215"/>
        <end position="238"/>
    </location>
</feature>
<dbReference type="Proteomes" id="UP001210865">
    <property type="component" value="Chromosome"/>
</dbReference>
<evidence type="ECO:0000256" key="1">
    <source>
        <dbReference type="ARBA" id="ARBA00004651"/>
    </source>
</evidence>
<evidence type="ECO:0000256" key="2">
    <source>
        <dbReference type="ARBA" id="ARBA00022475"/>
    </source>
</evidence>
<dbReference type="RefSeq" id="WP_270077627.1">
    <property type="nucleotide sequence ID" value="NZ_CP115174.1"/>
</dbReference>
<feature type="transmembrane region" description="Helical" evidence="6">
    <location>
        <begin position="44"/>
        <end position="64"/>
    </location>
</feature>
<dbReference type="InterPro" id="IPR022791">
    <property type="entry name" value="L-PG_synthase/AglD"/>
</dbReference>
<dbReference type="Pfam" id="PF03706">
    <property type="entry name" value="LPG_synthase_TM"/>
    <property type="match status" value="1"/>
</dbReference>
<gene>
    <name evidence="7" type="ORF">PBT88_02290</name>
</gene>
<keyword evidence="5 6" id="KW-0472">Membrane</keyword>
<keyword evidence="4 6" id="KW-1133">Transmembrane helix</keyword>
<proteinExistence type="predicted"/>
<sequence>MKTNIRWPIALATIVGLAAAIWAIGRIGLSGLVDAAMRLGPGGFLLFCVASLGLTLVLGAAWLVSMPGQPLRRIGLFSFARLAREGANDLLPFSQVGGLVVGARALTGMGLPKARTYAAMVVDLSTEMASQIAFTLFGLIVLGSLLLEGNRHHVAPLAWIGGGLMLATTAAFIFLQRPMLKLAVALAGKVLPDGASVSLDRLRVELDDIYRRRSAVALSFLFNLAGWIVAAALAALALRLMGQPLPLWRVAALESLIFAIRGAAFLIPGAIGVQEAAYLLLAQAVGLDPQVAVALSLVKRARDVVLGVPALLIWQGLEMRPRKAAASH</sequence>
<protein>
    <submittedName>
        <fullName evidence="7">Lysylphosphatidylglycerol synthase domain-containing protein</fullName>
    </submittedName>
</protein>
<evidence type="ECO:0000313" key="8">
    <source>
        <dbReference type="Proteomes" id="UP001210865"/>
    </source>
</evidence>
<keyword evidence="2" id="KW-1003">Cell membrane</keyword>
<feature type="transmembrane region" description="Helical" evidence="6">
    <location>
        <begin position="7"/>
        <end position="24"/>
    </location>
</feature>
<evidence type="ECO:0000313" key="7">
    <source>
        <dbReference type="EMBL" id="WBO22990.1"/>
    </source>
</evidence>
<keyword evidence="3 6" id="KW-0812">Transmembrane</keyword>
<accession>A0ABY7NN87</accession>
<organism evidence="7 8">
    <name type="scientific">Sphingomonas abietis</name>
    <dbReference type="NCBI Taxonomy" id="3012344"/>
    <lineage>
        <taxon>Bacteria</taxon>
        <taxon>Pseudomonadati</taxon>
        <taxon>Pseudomonadota</taxon>
        <taxon>Alphaproteobacteria</taxon>
        <taxon>Sphingomonadales</taxon>
        <taxon>Sphingomonadaceae</taxon>
        <taxon>Sphingomonas</taxon>
    </lineage>
</organism>
<evidence type="ECO:0000256" key="6">
    <source>
        <dbReference type="SAM" id="Phobius"/>
    </source>
</evidence>
<keyword evidence="8" id="KW-1185">Reference proteome</keyword>
<feature type="transmembrane region" description="Helical" evidence="6">
    <location>
        <begin position="154"/>
        <end position="175"/>
    </location>
</feature>
<reference evidence="7 8" key="1">
    <citation type="submission" date="2022-12" db="EMBL/GenBank/DDBJ databases">
        <title>Sphingomonas abieness sp. nov., an endophytic bacterium isolated from Abies koreana.</title>
        <authorList>
            <person name="Jiang L."/>
            <person name="Lee J."/>
        </authorList>
    </citation>
    <scope>NUCLEOTIDE SEQUENCE [LARGE SCALE GENOMIC DNA]</scope>
    <source>
        <strain evidence="8">PAMB 00755</strain>
    </source>
</reference>
<dbReference type="EMBL" id="CP115174">
    <property type="protein sequence ID" value="WBO22990.1"/>
    <property type="molecule type" value="Genomic_DNA"/>
</dbReference>
<comment type="subcellular location">
    <subcellularLocation>
        <location evidence="1">Cell membrane</location>
        <topology evidence="1">Multi-pass membrane protein</topology>
    </subcellularLocation>
</comment>
<evidence type="ECO:0000256" key="3">
    <source>
        <dbReference type="ARBA" id="ARBA00022692"/>
    </source>
</evidence>
<dbReference type="NCBIfam" id="TIGR03476">
    <property type="entry name" value="HpnL"/>
    <property type="match status" value="1"/>
</dbReference>
<feature type="transmembrane region" description="Helical" evidence="6">
    <location>
        <begin position="128"/>
        <end position="147"/>
    </location>
</feature>